<evidence type="ECO:0000313" key="14">
    <source>
        <dbReference type="Proteomes" id="UP000219546"/>
    </source>
</evidence>
<evidence type="ECO:0000256" key="3">
    <source>
        <dbReference type="ARBA" id="ARBA00011073"/>
    </source>
</evidence>
<dbReference type="Gene3D" id="2.60.120.380">
    <property type="match status" value="3"/>
</dbReference>
<dbReference type="OrthoDB" id="9798386at2"/>
<evidence type="ECO:0000259" key="12">
    <source>
        <dbReference type="Pfam" id="PF22148"/>
    </source>
</evidence>
<keyword evidence="4" id="KW-0964">Secreted</keyword>
<dbReference type="InterPro" id="IPR050131">
    <property type="entry name" value="Peptidase_S8_subtilisin-like"/>
</dbReference>
<evidence type="ECO:0000256" key="5">
    <source>
        <dbReference type="ARBA" id="ARBA00022670"/>
    </source>
</evidence>
<comment type="similarity">
    <text evidence="3 9">Belongs to the peptidase S8 family.</text>
</comment>
<dbReference type="RefSeq" id="WP_097157141.1">
    <property type="nucleotide sequence ID" value="NZ_JBEPMQ010000003.1"/>
</dbReference>
<proteinExistence type="inferred from homology"/>
<dbReference type="Gene3D" id="3.40.50.200">
    <property type="entry name" value="Peptidase S8/S53 domain"/>
    <property type="match status" value="1"/>
</dbReference>
<keyword evidence="10" id="KW-0732">Signal</keyword>
<dbReference type="PROSITE" id="PS00138">
    <property type="entry name" value="SUBTILASE_SER"/>
    <property type="match status" value="1"/>
</dbReference>
<keyword evidence="5 9" id="KW-0645">Protease</keyword>
<organism evidence="13 14">
    <name type="scientific">Bacillus oleivorans</name>
    <dbReference type="NCBI Taxonomy" id="1448271"/>
    <lineage>
        <taxon>Bacteria</taxon>
        <taxon>Bacillati</taxon>
        <taxon>Bacillota</taxon>
        <taxon>Bacilli</taxon>
        <taxon>Bacillales</taxon>
        <taxon>Bacillaceae</taxon>
        <taxon>Bacillus</taxon>
    </lineage>
</organism>
<dbReference type="InterPro" id="IPR022398">
    <property type="entry name" value="Peptidase_S8_His-AS"/>
</dbReference>
<feature type="signal peptide" evidence="10">
    <location>
        <begin position="1"/>
        <end position="22"/>
    </location>
</feature>
<dbReference type="AlphaFoldDB" id="A0A285CIJ6"/>
<dbReference type="InterPro" id="IPR015500">
    <property type="entry name" value="Peptidase_S8_subtilisin-rel"/>
</dbReference>
<evidence type="ECO:0000259" key="11">
    <source>
        <dbReference type="Pfam" id="PF00082"/>
    </source>
</evidence>
<dbReference type="EMBL" id="OAOP01000001">
    <property type="protein sequence ID" value="SNX67339.1"/>
    <property type="molecule type" value="Genomic_DNA"/>
</dbReference>
<evidence type="ECO:0000256" key="1">
    <source>
        <dbReference type="ARBA" id="ARBA00001913"/>
    </source>
</evidence>
<evidence type="ECO:0000313" key="13">
    <source>
        <dbReference type="EMBL" id="SNX67339.1"/>
    </source>
</evidence>
<dbReference type="GO" id="GO:0004252">
    <property type="term" value="F:serine-type endopeptidase activity"/>
    <property type="evidence" value="ECO:0007669"/>
    <property type="project" value="UniProtKB-UniRule"/>
</dbReference>
<dbReference type="Pfam" id="PF22148">
    <property type="entry name" value="Fervidolysin_NPro-like"/>
    <property type="match status" value="1"/>
</dbReference>
<evidence type="ECO:0000256" key="9">
    <source>
        <dbReference type="PROSITE-ProRule" id="PRU01240"/>
    </source>
</evidence>
<dbReference type="InterPro" id="IPR023828">
    <property type="entry name" value="Peptidase_S8_Ser-AS"/>
</dbReference>
<feature type="domain" description="Fervidolysin-like N-terminal prodomain" evidence="12">
    <location>
        <begin position="64"/>
        <end position="125"/>
    </location>
</feature>
<dbReference type="PANTHER" id="PTHR43806:SF11">
    <property type="entry name" value="CEREVISIN-RELATED"/>
    <property type="match status" value="1"/>
</dbReference>
<keyword evidence="14" id="KW-1185">Reference proteome</keyword>
<evidence type="ECO:0000256" key="10">
    <source>
        <dbReference type="SAM" id="SignalP"/>
    </source>
</evidence>
<comment type="subcellular location">
    <subcellularLocation>
        <location evidence="2">Secreted</location>
    </subcellularLocation>
</comment>
<dbReference type="InterPro" id="IPR000209">
    <property type="entry name" value="Peptidase_S8/S53_dom"/>
</dbReference>
<evidence type="ECO:0000256" key="7">
    <source>
        <dbReference type="ARBA" id="ARBA00022825"/>
    </source>
</evidence>
<dbReference type="Proteomes" id="UP000219546">
    <property type="component" value="Unassembled WGS sequence"/>
</dbReference>
<feature type="domain" description="Peptidase S8/S53" evidence="11">
    <location>
        <begin position="161"/>
        <end position="407"/>
    </location>
</feature>
<dbReference type="PRINTS" id="PR00723">
    <property type="entry name" value="SUBTILISIN"/>
</dbReference>
<feature type="chain" id="PRO_5039405251" evidence="10">
    <location>
        <begin position="23"/>
        <end position="1177"/>
    </location>
</feature>
<evidence type="ECO:0000256" key="8">
    <source>
        <dbReference type="ARBA" id="ARBA00022837"/>
    </source>
</evidence>
<dbReference type="PANTHER" id="PTHR43806">
    <property type="entry name" value="PEPTIDASE S8"/>
    <property type="match status" value="1"/>
</dbReference>
<name>A0A285CIJ6_9BACI</name>
<accession>A0A285CIJ6</accession>
<keyword evidence="8" id="KW-0106">Calcium</keyword>
<feature type="active site" description="Charge relay system" evidence="9">
    <location>
        <position position="359"/>
    </location>
</feature>
<dbReference type="PROSITE" id="PS00137">
    <property type="entry name" value="SUBTILASE_HIS"/>
    <property type="match status" value="1"/>
</dbReference>
<keyword evidence="7 9" id="KW-0720">Serine protease</keyword>
<dbReference type="GO" id="GO:0005576">
    <property type="term" value="C:extracellular region"/>
    <property type="evidence" value="ECO:0007669"/>
    <property type="project" value="UniProtKB-SubCell"/>
</dbReference>
<feature type="active site" description="Charge relay system" evidence="9">
    <location>
        <position position="201"/>
    </location>
</feature>
<evidence type="ECO:0000256" key="4">
    <source>
        <dbReference type="ARBA" id="ARBA00022525"/>
    </source>
</evidence>
<dbReference type="SUPFAM" id="SSF89260">
    <property type="entry name" value="Collagen-binding domain"/>
    <property type="match status" value="1"/>
</dbReference>
<reference evidence="13 14" key="1">
    <citation type="submission" date="2017-08" db="EMBL/GenBank/DDBJ databases">
        <authorList>
            <person name="de Groot N.N."/>
        </authorList>
    </citation>
    <scope>NUCLEOTIDE SEQUENCE [LARGE SCALE GENOMIC DNA]</scope>
    <source>
        <strain evidence="13 14">JC228</strain>
    </source>
</reference>
<dbReference type="PROSITE" id="PS51892">
    <property type="entry name" value="SUBTILASE"/>
    <property type="match status" value="1"/>
</dbReference>
<gene>
    <name evidence="13" type="ORF">SAMN05877753_101658</name>
</gene>
<evidence type="ECO:0000256" key="6">
    <source>
        <dbReference type="ARBA" id="ARBA00022801"/>
    </source>
</evidence>
<sequence>MRKIKKALNLSLAAGLVFSTLAAGASAQTTGEDAYKAHISSVIQKSPLLKQTQNNKTENPTMSADTLVIKYTSPLTSSQNQKAKATMVQNIKELQYAVVKVHNKDQLDKVINQYMSYDNVISVKPSVYFTPFAAAADPKAAEQYHLSMLQIAKAQGLAGKNKVKVAVIDQGIDRDHPELKNKLGVGYNMIEPLNQPWADFHGTHVAGIIGAEKGNGTGGYGINPNVEIISIDVFNRQWGATDYDIAEGILQAVKSGAKVINMSLGSTMNSPLIEDAVKQAVKKNVVVVAAAGNFGDDIKSYPAANEGVISVGAINDKKELAEFSSYGPSVDLVAPGEAVYAPLYDYEKGSTYAKLDGTSMASPVVAGVASLLLSKYPNLTPLQVEYILEKTATDLGDKGFDVKYANGLVNPVAALQFDIKKIPALSASEYNKEEILKRAVKIDPKAKKTQEGNFVKPYEQKWYQFNAAEGEYIQLKVTGSANYDYALKVHVFGEKDSAEHEVNMVAENLSEGKLVKVPFSGTVAVAVVDANGNYDNSGQNRSHYALDIEVTKEIPEAASSFTEPVVVESLPYSGEDTFVSADFKAAAEDYYKIQVDEPQVIRVELSGVPGVNSAIEAYFADEMMMEEMSKMETEMTDTENPDTDKSEGKPEEIPVYPFVVANNKGYSEGEVLTFEAMPGQTYIIKVTNDNSNYFGMYDYFLDPSMGTEEKEQDFSLIPYYLDIHGKVLPPDEDGLPFGMMPPEEGMEEEQATLESQKASIAAVFDMYYYPEDDYVTQIENAALPYEMGTEASGYLQMMDDEDWFAFEASTTGVYQFGLVSSPESYPMMEIYEIATEKTPDGEEIRYLNWLGSNISWDAFGVGVKKDLNTALRKGKKYLVKLNENYYEGTGISFNPYAFTSKVLLQNHEDQYEDNNETTKVKDLPGTTVKGNFGTANDRDVFYFKSSKDALYGVTVQRGALSDTLKKLPKELVAPFYSFVTFIEDTNNNRTLDDDEWAKVQHIDLMNIDGITSGSISAKKGKNYFVILEGYADGPNSFTLWPYEFKLQEQNRKDEDAGSVVKGNVPSKPLALKKTTSRLYTAKGYLNAGVKNGDEDWYKVDVSHSSTLKFRMSTSHETDAVVEVYQNGKLIHSADEYAWGDDEVFFLSLKPGTYHVKVRDANNNAALSPYEFKVYFTN</sequence>
<evidence type="ECO:0000256" key="2">
    <source>
        <dbReference type="ARBA" id="ARBA00004613"/>
    </source>
</evidence>
<dbReference type="InterPro" id="IPR036852">
    <property type="entry name" value="Peptidase_S8/S53_dom_sf"/>
</dbReference>
<protein>
    <submittedName>
        <fullName evidence="13">Subtilisin family serine protease</fullName>
    </submittedName>
</protein>
<feature type="active site" description="Charge relay system" evidence="9">
    <location>
        <position position="169"/>
    </location>
</feature>
<dbReference type="Pfam" id="PF00082">
    <property type="entry name" value="Peptidase_S8"/>
    <property type="match status" value="1"/>
</dbReference>
<keyword evidence="6 9" id="KW-0378">Hydrolase</keyword>
<dbReference type="InterPro" id="IPR054399">
    <property type="entry name" value="Fervidolysin-like_N_prodom"/>
</dbReference>
<comment type="cofactor">
    <cofactor evidence="1">
        <name>Ca(2+)</name>
        <dbReference type="ChEBI" id="CHEBI:29108"/>
    </cofactor>
</comment>
<dbReference type="GO" id="GO:0006508">
    <property type="term" value="P:proteolysis"/>
    <property type="evidence" value="ECO:0007669"/>
    <property type="project" value="UniProtKB-KW"/>
</dbReference>
<dbReference type="SUPFAM" id="SSF52743">
    <property type="entry name" value="Subtilisin-like"/>
    <property type="match status" value="1"/>
</dbReference>